<proteinExistence type="predicted"/>
<protein>
    <submittedName>
        <fullName evidence="1">Uncharacterized protein</fullName>
    </submittedName>
</protein>
<organism evidence="1 2">
    <name type="scientific">Didymella pomorum</name>
    <dbReference type="NCBI Taxonomy" id="749634"/>
    <lineage>
        <taxon>Eukaryota</taxon>
        <taxon>Fungi</taxon>
        <taxon>Dikarya</taxon>
        <taxon>Ascomycota</taxon>
        <taxon>Pezizomycotina</taxon>
        <taxon>Dothideomycetes</taxon>
        <taxon>Pleosporomycetidae</taxon>
        <taxon>Pleosporales</taxon>
        <taxon>Pleosporineae</taxon>
        <taxon>Didymellaceae</taxon>
        <taxon>Didymella</taxon>
    </lineage>
</organism>
<dbReference type="Proteomes" id="UP001140510">
    <property type="component" value="Unassembled WGS sequence"/>
</dbReference>
<keyword evidence="2" id="KW-1185">Reference proteome</keyword>
<evidence type="ECO:0000313" key="2">
    <source>
        <dbReference type="Proteomes" id="UP001140510"/>
    </source>
</evidence>
<sequence>MHLENYSVVYVWDYDTTRCRSFEIDRFKLSNLNPMSDIRGIGLLLQPNTETLVICQFDNEFPPGASHAKLLHWRFSYAGELLSDAEQVLERYDQRDSMDVGSLLYGSRASLAFIPASHDGLYMLQSTFNTGARPGQCLQYNDKLQRFTRPQCPGIYPVNTRNGGDIYWWKDVFVETGVKQKIIVHRGTTSVPNPVSDEASGTGPQRTYEDLLINDKYIVSYSERVPTAILMTVAGKDRKLNLLGWFAFLKVQRPPESLINVD</sequence>
<accession>A0A9W8ZNM0</accession>
<dbReference type="OrthoDB" id="5295250at2759"/>
<dbReference type="AlphaFoldDB" id="A0A9W8ZNM0"/>
<comment type="caution">
    <text evidence="1">The sequence shown here is derived from an EMBL/GenBank/DDBJ whole genome shotgun (WGS) entry which is preliminary data.</text>
</comment>
<evidence type="ECO:0000313" key="1">
    <source>
        <dbReference type="EMBL" id="KAJ4412390.1"/>
    </source>
</evidence>
<reference evidence="1" key="1">
    <citation type="submission" date="2022-10" db="EMBL/GenBank/DDBJ databases">
        <title>Tapping the CABI collections for fungal endophytes: first genome assemblies for Collariella, Neodidymelliopsis, Ascochyta clinopodiicola, Didymella pomorum, Didymosphaeria variabile, Neocosmospora piperis and Neocucurbitaria cava.</title>
        <authorList>
            <person name="Hill R."/>
        </authorList>
    </citation>
    <scope>NUCLEOTIDE SEQUENCE</scope>
    <source>
        <strain evidence="1">IMI 355091</strain>
    </source>
</reference>
<name>A0A9W8ZNM0_9PLEO</name>
<dbReference type="EMBL" id="JAPEVA010000003">
    <property type="protein sequence ID" value="KAJ4412390.1"/>
    <property type="molecule type" value="Genomic_DNA"/>
</dbReference>
<gene>
    <name evidence="1" type="ORF">N0V91_000863</name>
</gene>